<dbReference type="SUPFAM" id="SSF48452">
    <property type="entry name" value="TPR-like"/>
    <property type="match status" value="1"/>
</dbReference>
<dbReference type="Pfam" id="PF14938">
    <property type="entry name" value="SNAP"/>
    <property type="match status" value="1"/>
</dbReference>
<organism evidence="1 2">
    <name type="scientific">Thelohanellus kitauei</name>
    <name type="common">Myxosporean</name>
    <dbReference type="NCBI Taxonomy" id="669202"/>
    <lineage>
        <taxon>Eukaryota</taxon>
        <taxon>Metazoa</taxon>
        <taxon>Cnidaria</taxon>
        <taxon>Myxozoa</taxon>
        <taxon>Myxosporea</taxon>
        <taxon>Bivalvulida</taxon>
        <taxon>Platysporina</taxon>
        <taxon>Myxobolidae</taxon>
        <taxon>Thelohanellus</taxon>
    </lineage>
</organism>
<name>A0A0C2MXE1_THEKT</name>
<keyword evidence="2" id="KW-1185">Reference proteome</keyword>
<proteinExistence type="predicted"/>
<protein>
    <submittedName>
        <fullName evidence="1">Uncharacterized protein</fullName>
    </submittedName>
</protein>
<accession>A0A0C2MXE1</accession>
<evidence type="ECO:0000313" key="2">
    <source>
        <dbReference type="Proteomes" id="UP000031668"/>
    </source>
</evidence>
<comment type="caution">
    <text evidence="1">The sequence shown here is derived from an EMBL/GenBank/DDBJ whole genome shotgun (WGS) entry which is preliminary data.</text>
</comment>
<dbReference type="InterPro" id="IPR011990">
    <property type="entry name" value="TPR-like_helical_dom_sf"/>
</dbReference>
<sequence>MSIDPQINSYHTEMDDVDESSLCNNEQKDTLHTGIMTGKMYENFQRFDEAGKAYFDAAGLQENILENYSCALENYRESAKCYLNINSRKVIDCYQKIIDVMLKDEQINWGIKYCFEFGYKCGTQFGDLRKREEFYKRGEDLRSILLKTHYSDYENDLEEAFEVHDNFNVKKYCGGAHFVFYTSVCRNCIEAYESLNEFLKGLTKDQIEKNKYK</sequence>
<gene>
    <name evidence="1" type="ORF">RF11_03050</name>
</gene>
<reference evidence="1 2" key="1">
    <citation type="journal article" date="2014" name="Genome Biol. Evol.">
        <title>The genome of the myxosporean Thelohanellus kitauei shows adaptations to nutrient acquisition within its fish host.</title>
        <authorList>
            <person name="Yang Y."/>
            <person name="Xiong J."/>
            <person name="Zhou Z."/>
            <person name="Huo F."/>
            <person name="Miao W."/>
            <person name="Ran C."/>
            <person name="Liu Y."/>
            <person name="Zhang J."/>
            <person name="Feng J."/>
            <person name="Wang M."/>
            <person name="Wang M."/>
            <person name="Wang L."/>
            <person name="Yao B."/>
        </authorList>
    </citation>
    <scope>NUCLEOTIDE SEQUENCE [LARGE SCALE GENOMIC DNA]</scope>
    <source>
        <strain evidence="1">Wuqing</strain>
    </source>
</reference>
<dbReference type="EMBL" id="JWZT01002700">
    <property type="protein sequence ID" value="KII68845.1"/>
    <property type="molecule type" value="Genomic_DNA"/>
</dbReference>
<dbReference type="Proteomes" id="UP000031668">
    <property type="component" value="Unassembled WGS sequence"/>
</dbReference>
<dbReference type="Gene3D" id="1.25.40.10">
    <property type="entry name" value="Tetratricopeptide repeat domain"/>
    <property type="match status" value="1"/>
</dbReference>
<evidence type="ECO:0000313" key="1">
    <source>
        <dbReference type="EMBL" id="KII68845.1"/>
    </source>
</evidence>
<dbReference type="AlphaFoldDB" id="A0A0C2MXE1"/>